<evidence type="ECO:0000256" key="3">
    <source>
        <dbReference type="ARBA" id="ARBA00022692"/>
    </source>
</evidence>
<feature type="non-terminal residue" evidence="8">
    <location>
        <position position="1"/>
    </location>
</feature>
<sequence length="192" mass="21027">VSDEAYGDQRLWSAVGWGGMAFMAGYLVDAFGVASIFFSYAALVLVNVLVIGVWMPRMPRPSSEVLGDSRQTTSTAAWLKSMGSFKALWMLTNLLVYGILTALVESFLNVFIMQDFANPPKVLLGAATAVMCAFEIPVFKYVGHLWTSGRTSLIDVLVAAELVLALRCVLYAIIPRGQPWMILLVEPLHGFT</sequence>
<name>A0A813J6L3_POLGL</name>
<keyword evidence="4 6" id="KW-1133">Transmembrane helix</keyword>
<accession>A0A813J6L3</accession>
<dbReference type="InterPro" id="IPR036259">
    <property type="entry name" value="MFS_trans_sf"/>
</dbReference>
<keyword evidence="3 6" id="KW-0812">Transmembrane</keyword>
<protein>
    <recommendedName>
        <fullName evidence="7">Major facilitator superfamily associated domain-containing protein</fullName>
    </recommendedName>
</protein>
<dbReference type="Gene3D" id="1.20.1250.20">
    <property type="entry name" value="MFS general substrate transporter like domains"/>
    <property type="match status" value="1"/>
</dbReference>
<dbReference type="Proteomes" id="UP000626109">
    <property type="component" value="Unassembled WGS sequence"/>
</dbReference>
<dbReference type="InterPro" id="IPR024989">
    <property type="entry name" value="MFS_assoc_dom"/>
</dbReference>
<dbReference type="PANTHER" id="PTHR16172">
    <property type="entry name" value="MAJOR FACILITATOR SUPERFAMILY DOMAIN-CONTAINING PROTEIN 6-LIKE"/>
    <property type="match status" value="1"/>
</dbReference>
<feature type="transmembrane region" description="Helical" evidence="6">
    <location>
        <begin position="122"/>
        <end position="142"/>
    </location>
</feature>
<evidence type="ECO:0000256" key="1">
    <source>
        <dbReference type="ARBA" id="ARBA00004141"/>
    </source>
</evidence>
<evidence type="ECO:0000313" key="9">
    <source>
        <dbReference type="Proteomes" id="UP000626109"/>
    </source>
</evidence>
<evidence type="ECO:0000313" key="8">
    <source>
        <dbReference type="EMBL" id="CAE8674673.1"/>
    </source>
</evidence>
<dbReference type="EMBL" id="CAJNNW010024881">
    <property type="protein sequence ID" value="CAE8674673.1"/>
    <property type="molecule type" value="Genomic_DNA"/>
</dbReference>
<dbReference type="AlphaFoldDB" id="A0A813J6L3"/>
<keyword evidence="5 6" id="KW-0472">Membrane</keyword>
<evidence type="ECO:0000256" key="6">
    <source>
        <dbReference type="SAM" id="Phobius"/>
    </source>
</evidence>
<evidence type="ECO:0000256" key="2">
    <source>
        <dbReference type="ARBA" id="ARBA00005241"/>
    </source>
</evidence>
<organism evidence="8 9">
    <name type="scientific">Polarella glacialis</name>
    <name type="common">Dinoflagellate</name>
    <dbReference type="NCBI Taxonomy" id="89957"/>
    <lineage>
        <taxon>Eukaryota</taxon>
        <taxon>Sar</taxon>
        <taxon>Alveolata</taxon>
        <taxon>Dinophyceae</taxon>
        <taxon>Suessiales</taxon>
        <taxon>Suessiaceae</taxon>
        <taxon>Polarella</taxon>
    </lineage>
</organism>
<feature type="domain" description="Major facilitator superfamily associated" evidence="7">
    <location>
        <begin position="4"/>
        <end position="192"/>
    </location>
</feature>
<dbReference type="PANTHER" id="PTHR16172:SF41">
    <property type="entry name" value="MAJOR FACILITATOR SUPERFAMILY DOMAIN-CONTAINING PROTEIN 6-LIKE"/>
    <property type="match status" value="1"/>
</dbReference>
<dbReference type="InterPro" id="IPR051717">
    <property type="entry name" value="MFS_MFSD6"/>
</dbReference>
<evidence type="ECO:0000256" key="5">
    <source>
        <dbReference type="ARBA" id="ARBA00023136"/>
    </source>
</evidence>
<comment type="subcellular location">
    <subcellularLocation>
        <location evidence="1">Membrane</location>
        <topology evidence="1">Multi-pass membrane protein</topology>
    </subcellularLocation>
</comment>
<feature type="transmembrane region" description="Helical" evidence="6">
    <location>
        <begin position="154"/>
        <end position="174"/>
    </location>
</feature>
<feature type="transmembrane region" description="Helical" evidence="6">
    <location>
        <begin position="30"/>
        <end position="54"/>
    </location>
</feature>
<dbReference type="SUPFAM" id="SSF103473">
    <property type="entry name" value="MFS general substrate transporter"/>
    <property type="match status" value="1"/>
</dbReference>
<comment type="similarity">
    <text evidence="2">Belongs to the major facilitator superfamily. MFSD6 family.</text>
</comment>
<evidence type="ECO:0000256" key="4">
    <source>
        <dbReference type="ARBA" id="ARBA00022989"/>
    </source>
</evidence>
<evidence type="ECO:0000259" key="7">
    <source>
        <dbReference type="Pfam" id="PF12832"/>
    </source>
</evidence>
<dbReference type="Pfam" id="PF12832">
    <property type="entry name" value="MFS_1_like"/>
    <property type="match status" value="1"/>
</dbReference>
<feature type="transmembrane region" description="Helical" evidence="6">
    <location>
        <begin position="88"/>
        <end position="110"/>
    </location>
</feature>
<feature type="non-terminal residue" evidence="8">
    <location>
        <position position="192"/>
    </location>
</feature>
<dbReference type="GO" id="GO:0016020">
    <property type="term" value="C:membrane"/>
    <property type="evidence" value="ECO:0007669"/>
    <property type="project" value="UniProtKB-SubCell"/>
</dbReference>
<gene>
    <name evidence="8" type="ORF">PGLA2088_LOCUS19055</name>
</gene>
<reference evidence="8" key="1">
    <citation type="submission" date="2021-02" db="EMBL/GenBank/DDBJ databases">
        <authorList>
            <person name="Dougan E. K."/>
            <person name="Rhodes N."/>
            <person name="Thang M."/>
            <person name="Chan C."/>
        </authorList>
    </citation>
    <scope>NUCLEOTIDE SEQUENCE</scope>
</reference>
<proteinExistence type="inferred from homology"/>
<comment type="caution">
    <text evidence="8">The sequence shown here is derived from an EMBL/GenBank/DDBJ whole genome shotgun (WGS) entry which is preliminary data.</text>
</comment>